<name>A0A4Q7ZM90_9ACTN</name>
<dbReference type="InterPro" id="IPR006311">
    <property type="entry name" value="TAT_signal"/>
</dbReference>
<reference evidence="3 4" key="1">
    <citation type="submission" date="2019-02" db="EMBL/GenBank/DDBJ databases">
        <title>Sequencing the genomes of 1000 actinobacteria strains.</title>
        <authorList>
            <person name="Klenk H.-P."/>
        </authorList>
    </citation>
    <scope>NUCLEOTIDE SEQUENCE [LARGE SCALE GENOMIC DNA]</scope>
    <source>
        <strain evidence="3 4">DSM 45162</strain>
    </source>
</reference>
<dbReference type="Gene3D" id="2.60.40.10">
    <property type="entry name" value="Immunoglobulins"/>
    <property type="match status" value="1"/>
</dbReference>
<dbReference type="GO" id="GO:0005507">
    <property type="term" value="F:copper ion binding"/>
    <property type="evidence" value="ECO:0007669"/>
    <property type="project" value="InterPro"/>
</dbReference>
<feature type="compositionally biased region" description="Low complexity" evidence="1">
    <location>
        <begin position="270"/>
        <end position="281"/>
    </location>
</feature>
<feature type="compositionally biased region" description="Basic and acidic residues" evidence="1">
    <location>
        <begin position="283"/>
        <end position="293"/>
    </location>
</feature>
<dbReference type="InterPro" id="IPR013783">
    <property type="entry name" value="Ig-like_fold"/>
</dbReference>
<feature type="chain" id="PRO_5020858975" evidence="2">
    <location>
        <begin position="36"/>
        <end position="554"/>
    </location>
</feature>
<keyword evidence="2" id="KW-0732">Signal</keyword>
<feature type="signal peptide" evidence="2">
    <location>
        <begin position="1"/>
        <end position="35"/>
    </location>
</feature>
<accession>A0A4Q7ZM90</accession>
<dbReference type="InterPro" id="IPR001695">
    <property type="entry name" value="Lysyl_oxidase"/>
</dbReference>
<dbReference type="EMBL" id="SHKY01000001">
    <property type="protein sequence ID" value="RZU52100.1"/>
    <property type="molecule type" value="Genomic_DNA"/>
</dbReference>
<dbReference type="Pfam" id="PF01186">
    <property type="entry name" value="Lysyl_oxidase"/>
    <property type="match status" value="1"/>
</dbReference>
<organism evidence="3 4">
    <name type="scientific">Krasilnikovia cinnamomea</name>
    <dbReference type="NCBI Taxonomy" id="349313"/>
    <lineage>
        <taxon>Bacteria</taxon>
        <taxon>Bacillati</taxon>
        <taxon>Actinomycetota</taxon>
        <taxon>Actinomycetes</taxon>
        <taxon>Micromonosporales</taxon>
        <taxon>Micromonosporaceae</taxon>
        <taxon>Krasilnikovia</taxon>
    </lineage>
</organism>
<dbReference type="GO" id="GO:0016641">
    <property type="term" value="F:oxidoreductase activity, acting on the CH-NH2 group of donors, oxygen as acceptor"/>
    <property type="evidence" value="ECO:0007669"/>
    <property type="project" value="InterPro"/>
</dbReference>
<dbReference type="Proteomes" id="UP000292564">
    <property type="component" value="Unassembled WGS sequence"/>
</dbReference>
<comment type="caution">
    <text evidence="3">The sequence shown here is derived from an EMBL/GenBank/DDBJ whole genome shotgun (WGS) entry which is preliminary data.</text>
</comment>
<feature type="region of interest" description="Disordered" evidence="1">
    <location>
        <begin position="146"/>
        <end position="166"/>
    </location>
</feature>
<dbReference type="RefSeq" id="WP_130510760.1">
    <property type="nucleotide sequence ID" value="NZ_SHKY01000001.1"/>
</dbReference>
<dbReference type="OrthoDB" id="914406at2"/>
<proteinExistence type="predicted"/>
<dbReference type="AlphaFoldDB" id="A0A4Q7ZM90"/>
<dbReference type="PROSITE" id="PS51318">
    <property type="entry name" value="TAT"/>
    <property type="match status" value="1"/>
</dbReference>
<protein>
    <submittedName>
        <fullName evidence="3">Lysyl oxidase</fullName>
    </submittedName>
</protein>
<feature type="region of interest" description="Disordered" evidence="1">
    <location>
        <begin position="310"/>
        <end position="333"/>
    </location>
</feature>
<sequence>MSNRLSRRARTRLLVAGAVTTAVAAAAAGVGVATAAADPPALAFVSATPNVTAERHIFSDGSWFNVDLGVNLIAGKNPFEIRASRKSYADPIVAQQFVTEKGKTKKVNLPAGMVTNFEGLRNFTTITVKDTSGKQVKQYQQDFCPNGWDTHRTRPDAPAESPYPQSCNGSNPFTLGAVWGIQAGWNAPVANDGYRGDSGNSELDLPVGDYAVTVELNKTYRDFFKIPAKSASVQLNMKVVEIKESEGEGDGPNPSPSSPARLKAKDAKAARAQALRAEAAAPGDEHSVHGGEGVESKQIAGYLPAFRPPAKAPQGALRSTAQAPKGPRPDLRSLPAWDISLEEGTDGVKDGKWYINFGATVWNAGPSTLLVDGFRRTGTELMDAYQYFFDNNGKQVGSAKAGTMEWDNREGHKHWHFTDFAQYNLLKADKKLAVRSGKEAFCLANTDAIDYTVPGAKWRPENTDLSTACGGNTAVAVREVLDSGNGDTYSQARPGQSFEVTDLPNGTYYIEVKANPENKLAESSTTNNTSLRKVILGGTPQERTLTVPSVYGLD</sequence>
<evidence type="ECO:0000256" key="2">
    <source>
        <dbReference type="SAM" id="SignalP"/>
    </source>
</evidence>
<evidence type="ECO:0000313" key="4">
    <source>
        <dbReference type="Proteomes" id="UP000292564"/>
    </source>
</evidence>
<evidence type="ECO:0000313" key="3">
    <source>
        <dbReference type="EMBL" id="RZU52100.1"/>
    </source>
</evidence>
<feature type="region of interest" description="Disordered" evidence="1">
    <location>
        <begin position="244"/>
        <end position="293"/>
    </location>
</feature>
<gene>
    <name evidence="3" type="ORF">EV385_3941</name>
</gene>
<evidence type="ECO:0000256" key="1">
    <source>
        <dbReference type="SAM" id="MobiDB-lite"/>
    </source>
</evidence>
<keyword evidence="4" id="KW-1185">Reference proteome</keyword>
<dbReference type="GO" id="GO:0005975">
    <property type="term" value="P:carbohydrate metabolic process"/>
    <property type="evidence" value="ECO:0007669"/>
    <property type="project" value="UniProtKB-ARBA"/>
</dbReference>